<reference evidence="15" key="1">
    <citation type="submission" date="2016-10" db="EMBL/GenBank/DDBJ databases">
        <authorList>
            <person name="Varghese N."/>
            <person name="Submissions S."/>
        </authorList>
    </citation>
    <scope>NUCLEOTIDE SEQUENCE [LARGE SCALE GENOMIC DNA]</scope>
    <source>
        <strain evidence="15">DSM 25329</strain>
    </source>
</reference>
<organism evidence="14 15">
    <name type="scientific">Dyadobacter soli</name>
    <dbReference type="NCBI Taxonomy" id="659014"/>
    <lineage>
        <taxon>Bacteria</taxon>
        <taxon>Pseudomonadati</taxon>
        <taxon>Bacteroidota</taxon>
        <taxon>Cytophagia</taxon>
        <taxon>Cytophagales</taxon>
        <taxon>Spirosomataceae</taxon>
        <taxon>Dyadobacter</taxon>
    </lineage>
</organism>
<dbReference type="InterPro" id="IPR008969">
    <property type="entry name" value="CarboxyPept-like_regulatory"/>
</dbReference>
<evidence type="ECO:0000256" key="1">
    <source>
        <dbReference type="ARBA" id="ARBA00004571"/>
    </source>
</evidence>
<evidence type="ECO:0000256" key="2">
    <source>
        <dbReference type="ARBA" id="ARBA00022448"/>
    </source>
</evidence>
<dbReference type="PANTHER" id="PTHR32552:SF81">
    <property type="entry name" value="TONB-DEPENDENT OUTER MEMBRANE RECEPTOR"/>
    <property type="match status" value="1"/>
</dbReference>
<dbReference type="Gene3D" id="2.40.170.20">
    <property type="entry name" value="TonB-dependent receptor, beta-barrel domain"/>
    <property type="match status" value="1"/>
</dbReference>
<keyword evidence="9 11" id="KW-0472">Membrane</keyword>
<dbReference type="GO" id="GO:0006826">
    <property type="term" value="P:iron ion transport"/>
    <property type="evidence" value="ECO:0007669"/>
    <property type="project" value="UniProtKB-KW"/>
</dbReference>
<feature type="chain" id="PRO_5011775419" evidence="12">
    <location>
        <begin position="27"/>
        <end position="1039"/>
    </location>
</feature>
<dbReference type="InterPro" id="IPR012910">
    <property type="entry name" value="Plug_dom"/>
</dbReference>
<proteinExistence type="inferred from homology"/>
<keyword evidence="2 11" id="KW-0813">Transport</keyword>
<comment type="subcellular location">
    <subcellularLocation>
        <location evidence="1 11">Cell outer membrane</location>
        <topology evidence="1 11">Multi-pass membrane protein</topology>
    </subcellularLocation>
</comment>
<dbReference type="InterPro" id="IPR036942">
    <property type="entry name" value="Beta-barrel_TonB_sf"/>
</dbReference>
<dbReference type="InterPro" id="IPR023997">
    <property type="entry name" value="TonB-dep_OMP_SusC/RagA_CS"/>
</dbReference>
<dbReference type="STRING" id="659014.SAMN04487996_108114"/>
<keyword evidence="8" id="KW-0798">TonB box</keyword>
<dbReference type="Gene3D" id="2.60.40.1120">
    <property type="entry name" value="Carboxypeptidase-like, regulatory domain"/>
    <property type="match status" value="1"/>
</dbReference>
<dbReference type="SUPFAM" id="SSF49464">
    <property type="entry name" value="Carboxypeptidase regulatory domain-like"/>
    <property type="match status" value="1"/>
</dbReference>
<sequence length="1039" mass="113805">MMEKLLHNNLKLLCLLIALCCNLVQAQNASVTGRVTDKGGVEIPGVSVSVKGTSQGTSTNEKGEYSLQAGQGAVLVFSFIGFKKQEVALGSQRANVNVRMEADVSMLDEVVVTALGQTQEKRAIGYSVQSVRADEIKESGNPNMVAALQGKIAGAVITGSGGAPGAGVNIILRGITSLSGSADNQPLFVIDGIIISNATTAGSPLPSAGSASPGAAEQFANTNRAADINPDDVESISVLKGPAATALYGLRASNGAIIITTKRGKSGKLNVSVSLSGGVDVLGKSPNIQTRFLQGRFGEFISPTEVRQRTPYQSFGPSVIGNTTDRIYDNFRGFYQTGFRTNNSITLTKGSEKGNIYVSAAHNYQQGIVPATHFERTSAKIAGTYNFTKRFSASGSFNYIRSDGKRPPAGDKSIFSALSYWPNTYDVNDYLNADGSYKNLLPGFTDNPVYLVKKSPRVDAVNRYIADITLNYNITDWLSAKYQVTMDAFNEHRKRQVDSTFDVGTAVKGFLIEENINYREINSNLYVTATKQLNENWNGSLMVGNSVVGSKRPDSYYERGEGWKAPFTDEIASYRNQQKRFYSPLEYRIVSFFADAKLSYKDVLYLNATGRNDIVSTLPTANNSFFYPSFSAGYIFTENLPKNNILSYGKLRASWAQVGKGTDPYVIGVYYELADNFPFGNTVPGYIRRSTTAADNLRPERTTSIEFGTELRFFRNRLMLDATYFTMDSKDQIVRAPVSNVSGYSFYYTNIGLIRNKGVELLATFKPVATARFTWDMSLNFTKMSGKVIEMPDELEEISYFDNGSRGVLKVREGSKLGELWGLDYLRAPDGQLLIQSNGFPLTSQVTVPWGNALPDWTAGLTNSFNYRGIGLSFLLEWRQGGDVVDLGERNAFRAGSIAITERRYERVVFKGVVEQKGADNSVTYVPNTKSVVLDDAFYNPSTARYMGNSAQFNIQDGSWFRLRTVGLSYAIPKAALAKSVFKGGVRFNFTGTNLFLNTPFRGYDPEALTFGSGTNIIGFVGRNNPATRSFQLGVNVNF</sequence>
<evidence type="ECO:0000256" key="8">
    <source>
        <dbReference type="ARBA" id="ARBA00023077"/>
    </source>
</evidence>
<dbReference type="PANTHER" id="PTHR32552">
    <property type="entry name" value="FERRICHROME IRON RECEPTOR-RELATED"/>
    <property type="match status" value="1"/>
</dbReference>
<evidence type="ECO:0000256" key="6">
    <source>
        <dbReference type="ARBA" id="ARBA00023004"/>
    </source>
</evidence>
<dbReference type="RefSeq" id="WP_090151020.1">
    <property type="nucleotide sequence ID" value="NZ_FNAN01000008.1"/>
</dbReference>
<dbReference type="NCBIfam" id="TIGR04057">
    <property type="entry name" value="SusC_RagA_signa"/>
    <property type="match status" value="1"/>
</dbReference>
<dbReference type="EMBL" id="FNAN01000008">
    <property type="protein sequence ID" value="SDE98141.1"/>
    <property type="molecule type" value="Genomic_DNA"/>
</dbReference>
<dbReference type="Proteomes" id="UP000198748">
    <property type="component" value="Unassembled WGS sequence"/>
</dbReference>
<feature type="signal peptide" evidence="12">
    <location>
        <begin position="1"/>
        <end position="26"/>
    </location>
</feature>
<gene>
    <name evidence="14" type="ORF">SAMN04487996_108114</name>
</gene>
<evidence type="ECO:0000256" key="5">
    <source>
        <dbReference type="ARBA" id="ARBA00022692"/>
    </source>
</evidence>
<dbReference type="Gene3D" id="2.170.130.10">
    <property type="entry name" value="TonB-dependent receptor, plug domain"/>
    <property type="match status" value="1"/>
</dbReference>
<dbReference type="Pfam" id="PF07715">
    <property type="entry name" value="Plug"/>
    <property type="match status" value="1"/>
</dbReference>
<evidence type="ECO:0000313" key="15">
    <source>
        <dbReference type="Proteomes" id="UP000198748"/>
    </source>
</evidence>
<dbReference type="InterPro" id="IPR023996">
    <property type="entry name" value="TonB-dep_OMP_SusC/RagA"/>
</dbReference>
<evidence type="ECO:0000256" key="12">
    <source>
        <dbReference type="SAM" id="SignalP"/>
    </source>
</evidence>
<dbReference type="Pfam" id="PF13715">
    <property type="entry name" value="CarbopepD_reg_2"/>
    <property type="match status" value="1"/>
</dbReference>
<name>A0A1G7HCP7_9BACT</name>
<keyword evidence="4" id="KW-0410">Iron transport</keyword>
<keyword evidence="12" id="KW-0732">Signal</keyword>
<dbReference type="InterPro" id="IPR037066">
    <property type="entry name" value="Plug_dom_sf"/>
</dbReference>
<dbReference type="SUPFAM" id="SSF56935">
    <property type="entry name" value="Porins"/>
    <property type="match status" value="1"/>
</dbReference>
<keyword evidence="10 11" id="KW-0998">Cell outer membrane</keyword>
<dbReference type="OrthoDB" id="9768177at2"/>
<keyword evidence="7" id="KW-0406">Ion transport</keyword>
<evidence type="ECO:0000256" key="11">
    <source>
        <dbReference type="PROSITE-ProRule" id="PRU01360"/>
    </source>
</evidence>
<dbReference type="NCBIfam" id="TIGR04056">
    <property type="entry name" value="OMP_RagA_SusC"/>
    <property type="match status" value="1"/>
</dbReference>
<evidence type="ECO:0000256" key="4">
    <source>
        <dbReference type="ARBA" id="ARBA00022496"/>
    </source>
</evidence>
<comment type="similarity">
    <text evidence="11">Belongs to the TonB-dependent receptor family.</text>
</comment>
<keyword evidence="5 11" id="KW-0812">Transmembrane</keyword>
<evidence type="ECO:0000259" key="13">
    <source>
        <dbReference type="Pfam" id="PF07715"/>
    </source>
</evidence>
<accession>A0A1G7HCP7</accession>
<evidence type="ECO:0000256" key="3">
    <source>
        <dbReference type="ARBA" id="ARBA00022452"/>
    </source>
</evidence>
<feature type="domain" description="TonB-dependent receptor plug" evidence="13">
    <location>
        <begin position="121"/>
        <end position="256"/>
    </location>
</feature>
<evidence type="ECO:0000256" key="10">
    <source>
        <dbReference type="ARBA" id="ARBA00023237"/>
    </source>
</evidence>
<protein>
    <submittedName>
        <fullName evidence="14">TonB-linked outer membrane protein, SusC/RagA family</fullName>
    </submittedName>
</protein>
<keyword evidence="6" id="KW-0408">Iron</keyword>
<keyword evidence="15" id="KW-1185">Reference proteome</keyword>
<evidence type="ECO:0000313" key="14">
    <source>
        <dbReference type="EMBL" id="SDE98141.1"/>
    </source>
</evidence>
<dbReference type="PROSITE" id="PS52016">
    <property type="entry name" value="TONB_DEPENDENT_REC_3"/>
    <property type="match status" value="1"/>
</dbReference>
<keyword evidence="3 11" id="KW-1134">Transmembrane beta strand</keyword>
<dbReference type="AlphaFoldDB" id="A0A1G7HCP7"/>
<evidence type="ECO:0000256" key="9">
    <source>
        <dbReference type="ARBA" id="ARBA00023136"/>
    </source>
</evidence>
<evidence type="ECO:0000256" key="7">
    <source>
        <dbReference type="ARBA" id="ARBA00023065"/>
    </source>
</evidence>
<dbReference type="GO" id="GO:0009279">
    <property type="term" value="C:cell outer membrane"/>
    <property type="evidence" value="ECO:0007669"/>
    <property type="project" value="UniProtKB-SubCell"/>
</dbReference>
<dbReference type="InterPro" id="IPR039426">
    <property type="entry name" value="TonB-dep_rcpt-like"/>
</dbReference>